<name>X0TW23_9ZZZZ</name>
<evidence type="ECO:0000313" key="1">
    <source>
        <dbReference type="EMBL" id="GAF92342.1"/>
    </source>
</evidence>
<dbReference type="EMBL" id="BARS01011659">
    <property type="protein sequence ID" value="GAF92342.1"/>
    <property type="molecule type" value="Genomic_DNA"/>
</dbReference>
<accession>X0TW23</accession>
<dbReference type="AlphaFoldDB" id="X0TW23"/>
<comment type="caution">
    <text evidence="1">The sequence shown here is derived from an EMBL/GenBank/DDBJ whole genome shotgun (WGS) entry which is preliminary data.</text>
</comment>
<proteinExistence type="predicted"/>
<reference evidence="1" key="1">
    <citation type="journal article" date="2014" name="Front. Microbiol.">
        <title>High frequency of phylogenetically diverse reductive dehalogenase-homologous genes in deep subseafloor sedimentary metagenomes.</title>
        <authorList>
            <person name="Kawai M."/>
            <person name="Futagami T."/>
            <person name="Toyoda A."/>
            <person name="Takaki Y."/>
            <person name="Nishi S."/>
            <person name="Hori S."/>
            <person name="Arai W."/>
            <person name="Tsubouchi T."/>
            <person name="Morono Y."/>
            <person name="Uchiyama I."/>
            <person name="Ito T."/>
            <person name="Fujiyama A."/>
            <person name="Inagaki F."/>
            <person name="Takami H."/>
        </authorList>
    </citation>
    <scope>NUCLEOTIDE SEQUENCE</scope>
    <source>
        <strain evidence="1">Expedition CK06-06</strain>
    </source>
</reference>
<sequence>MLPKIDFKQRPWLKILIHSASIVDIREISSFLELNLTDYIDIDVTPSVNKELTKIFTRNKTDVPEYHIEDGNIAMYYDYGFKNAQFYSDHFEEIITKCKSKVTNDDLLMSKRYDFFIVDESDALHHENPVTNLSTVESVKKFLRIIFSNNGIFLYRHNQFLDEGWYYLIRFKTVFKCYQEPWSIIVYLRDKYPQVYQSMGSLSTRLNFIIRAYEKVGYFALDLDNVDSQRA</sequence>
<gene>
    <name evidence="1" type="ORF">S01H1_21123</name>
</gene>
<protein>
    <submittedName>
        <fullName evidence="1">Uncharacterized protein</fullName>
    </submittedName>
</protein>
<organism evidence="1">
    <name type="scientific">marine sediment metagenome</name>
    <dbReference type="NCBI Taxonomy" id="412755"/>
    <lineage>
        <taxon>unclassified sequences</taxon>
        <taxon>metagenomes</taxon>
        <taxon>ecological metagenomes</taxon>
    </lineage>
</organism>
<feature type="non-terminal residue" evidence="1">
    <location>
        <position position="231"/>
    </location>
</feature>